<accession>A0A0B2UW61</accession>
<feature type="non-terminal residue" evidence="1">
    <location>
        <position position="106"/>
    </location>
</feature>
<name>A0A0B2UW61_TOXCA</name>
<dbReference type="EMBL" id="JPKZ01003124">
    <property type="protein sequence ID" value="KHN73327.1"/>
    <property type="molecule type" value="Genomic_DNA"/>
</dbReference>
<evidence type="ECO:0000313" key="1">
    <source>
        <dbReference type="EMBL" id="KHN73327.1"/>
    </source>
</evidence>
<proteinExistence type="predicted"/>
<dbReference type="AlphaFoldDB" id="A0A0B2UW61"/>
<keyword evidence="2" id="KW-1185">Reference proteome</keyword>
<sequence length="106" mass="12271">MKLIGLESSQNGNCILDHCSESLYGISWYTSLLHTILHEGFRINLQRSVEHVYEIVAKCHRLSIQLLFHKLTLFSRISLCWSISFRRVVRVWISLYTSASLDCVSV</sequence>
<dbReference type="Proteomes" id="UP000031036">
    <property type="component" value="Unassembled WGS sequence"/>
</dbReference>
<evidence type="ECO:0000313" key="2">
    <source>
        <dbReference type="Proteomes" id="UP000031036"/>
    </source>
</evidence>
<organism evidence="1 2">
    <name type="scientific">Toxocara canis</name>
    <name type="common">Canine roundworm</name>
    <dbReference type="NCBI Taxonomy" id="6265"/>
    <lineage>
        <taxon>Eukaryota</taxon>
        <taxon>Metazoa</taxon>
        <taxon>Ecdysozoa</taxon>
        <taxon>Nematoda</taxon>
        <taxon>Chromadorea</taxon>
        <taxon>Rhabditida</taxon>
        <taxon>Spirurina</taxon>
        <taxon>Ascaridomorpha</taxon>
        <taxon>Ascaridoidea</taxon>
        <taxon>Toxocaridae</taxon>
        <taxon>Toxocara</taxon>
    </lineage>
</organism>
<gene>
    <name evidence="1" type="ORF">Tcan_00973</name>
</gene>
<protein>
    <submittedName>
        <fullName evidence="1">Uncharacterized protein</fullName>
    </submittedName>
</protein>
<reference evidence="1 2" key="1">
    <citation type="submission" date="2014-11" db="EMBL/GenBank/DDBJ databases">
        <title>Genetic blueprint of the zoonotic pathogen Toxocara canis.</title>
        <authorList>
            <person name="Zhu X.-Q."/>
            <person name="Korhonen P.K."/>
            <person name="Cai H."/>
            <person name="Young N.D."/>
            <person name="Nejsum P."/>
            <person name="von Samson-Himmelstjerna G."/>
            <person name="Boag P.R."/>
            <person name="Tan P."/>
            <person name="Li Q."/>
            <person name="Min J."/>
            <person name="Yang Y."/>
            <person name="Wang X."/>
            <person name="Fang X."/>
            <person name="Hall R.S."/>
            <person name="Hofmann A."/>
            <person name="Sternberg P.W."/>
            <person name="Jex A.R."/>
            <person name="Gasser R.B."/>
        </authorList>
    </citation>
    <scope>NUCLEOTIDE SEQUENCE [LARGE SCALE GENOMIC DNA]</scope>
    <source>
        <strain evidence="1">PN_DK_2014</strain>
    </source>
</reference>
<comment type="caution">
    <text evidence="1">The sequence shown here is derived from an EMBL/GenBank/DDBJ whole genome shotgun (WGS) entry which is preliminary data.</text>
</comment>